<protein>
    <recommendedName>
        <fullName evidence="5">6-phospho-beta-glucosidase</fullName>
    </recommendedName>
</protein>
<gene>
    <name evidence="3" type="ORF">HMPREF9192_1696</name>
</gene>
<dbReference type="Proteomes" id="UP000004896">
    <property type="component" value="Unassembled WGS sequence"/>
</dbReference>
<dbReference type="InterPro" id="IPR001360">
    <property type="entry name" value="Glyco_hydro_1"/>
</dbReference>
<accession>E3CP80</accession>
<dbReference type="GO" id="GO:0016052">
    <property type="term" value="P:carbohydrate catabolic process"/>
    <property type="evidence" value="ECO:0007669"/>
    <property type="project" value="TreeGrafter"/>
</dbReference>
<evidence type="ECO:0000313" key="3">
    <source>
        <dbReference type="EMBL" id="EFQ59826.1"/>
    </source>
</evidence>
<dbReference type="Gene3D" id="3.20.20.80">
    <property type="entry name" value="Glycosidases"/>
    <property type="match status" value="1"/>
</dbReference>
<dbReference type="PANTHER" id="PTHR10353:SF122">
    <property type="entry name" value="6-PHOSPHO-BETA-GLUCOSIDASE ASCB-RELATED"/>
    <property type="match status" value="1"/>
</dbReference>
<dbReference type="InterPro" id="IPR017853">
    <property type="entry name" value="GH"/>
</dbReference>
<comment type="similarity">
    <text evidence="2">Belongs to the glycosyl hydrolase 1 family.</text>
</comment>
<dbReference type="Pfam" id="PF00232">
    <property type="entry name" value="Glyco_hydro_1"/>
    <property type="match status" value="1"/>
</dbReference>
<name>E3CP80_STRVE</name>
<sequence length="64" mass="7445">MVSYFPNGDDAEPNEAGLAFYDKVFDELAKYGIEPLVTLSHYETPLNLAREYNGWTNRKINWFL</sequence>
<reference evidence="3 4" key="1">
    <citation type="submission" date="2010-10" db="EMBL/GenBank/DDBJ databases">
        <authorList>
            <person name="Durkin A.S."/>
            <person name="Madupu R."/>
            <person name="Torralba M."/>
            <person name="Gillis M."/>
            <person name="Methe B."/>
            <person name="Sutton G."/>
            <person name="Nelson K.E."/>
        </authorList>
    </citation>
    <scope>NUCLEOTIDE SEQUENCE [LARGE SCALE GENOMIC DNA]</scope>
    <source>
        <strain evidence="3 4">F0396</strain>
    </source>
</reference>
<dbReference type="eggNOG" id="COG2723">
    <property type="taxonomic scope" value="Bacteria"/>
</dbReference>
<dbReference type="SUPFAM" id="SSF51445">
    <property type="entry name" value="(Trans)glycosidases"/>
    <property type="match status" value="1"/>
</dbReference>
<keyword evidence="1" id="KW-0378">Hydrolase</keyword>
<comment type="caution">
    <text evidence="3">The sequence shown here is derived from an EMBL/GenBank/DDBJ whole genome shotgun (WGS) entry which is preliminary data.</text>
</comment>
<organism evidence="3 4">
    <name type="scientific">Streptococcus vestibularis F0396</name>
    <dbReference type="NCBI Taxonomy" id="904306"/>
    <lineage>
        <taxon>Bacteria</taxon>
        <taxon>Bacillati</taxon>
        <taxon>Bacillota</taxon>
        <taxon>Bacilli</taxon>
        <taxon>Lactobacillales</taxon>
        <taxon>Streptococcaceae</taxon>
        <taxon>Streptococcus</taxon>
    </lineage>
</organism>
<keyword evidence="1" id="KW-0326">Glycosidase</keyword>
<dbReference type="GO" id="GO:0008422">
    <property type="term" value="F:beta-glucosidase activity"/>
    <property type="evidence" value="ECO:0007669"/>
    <property type="project" value="TreeGrafter"/>
</dbReference>
<dbReference type="OrthoDB" id="9765195at2"/>
<dbReference type="PANTHER" id="PTHR10353">
    <property type="entry name" value="GLYCOSYL HYDROLASE"/>
    <property type="match status" value="1"/>
</dbReference>
<dbReference type="EMBL" id="AEKO01000005">
    <property type="protein sequence ID" value="EFQ59826.1"/>
    <property type="molecule type" value="Genomic_DNA"/>
</dbReference>
<evidence type="ECO:0000256" key="1">
    <source>
        <dbReference type="ARBA" id="ARBA00023295"/>
    </source>
</evidence>
<proteinExistence type="inferred from homology"/>
<evidence type="ECO:0008006" key="5">
    <source>
        <dbReference type="Google" id="ProtNLM"/>
    </source>
</evidence>
<dbReference type="GO" id="GO:0005829">
    <property type="term" value="C:cytosol"/>
    <property type="evidence" value="ECO:0007669"/>
    <property type="project" value="TreeGrafter"/>
</dbReference>
<evidence type="ECO:0000256" key="2">
    <source>
        <dbReference type="RuleBase" id="RU003690"/>
    </source>
</evidence>
<dbReference type="AlphaFoldDB" id="E3CP80"/>
<evidence type="ECO:0000313" key="4">
    <source>
        <dbReference type="Proteomes" id="UP000004896"/>
    </source>
</evidence>